<reference evidence="3" key="1">
    <citation type="submission" date="2020-04" db="EMBL/GenBank/DDBJ databases">
        <title>Deep metagenomics examines the oral microbiome during advanced dental caries in children, revealing novel taxa and co-occurrences with host molecules.</title>
        <authorList>
            <person name="Baker J.L."/>
            <person name="Morton J.T."/>
            <person name="Dinis M."/>
            <person name="Alvarez R."/>
            <person name="Tran N.C."/>
            <person name="Knight R."/>
            <person name="Edlund A."/>
        </authorList>
    </citation>
    <scope>NUCLEOTIDE SEQUENCE</scope>
    <source>
        <strain evidence="3">JCVI_24_bin.8</strain>
    </source>
</reference>
<evidence type="ECO:0000256" key="2">
    <source>
        <dbReference type="SAM" id="Phobius"/>
    </source>
</evidence>
<comment type="caution">
    <text evidence="3">The sequence shown here is derived from an EMBL/GenBank/DDBJ whole genome shotgun (WGS) entry which is preliminary data.</text>
</comment>
<evidence type="ECO:0000313" key="4">
    <source>
        <dbReference type="Proteomes" id="UP000722050"/>
    </source>
</evidence>
<evidence type="ECO:0000256" key="1">
    <source>
        <dbReference type="SAM" id="MobiDB-lite"/>
    </source>
</evidence>
<feature type="non-terminal residue" evidence="3">
    <location>
        <position position="197"/>
    </location>
</feature>
<protein>
    <recommendedName>
        <fullName evidence="5">DUF4064 domain-containing protein</fullName>
    </recommendedName>
</protein>
<keyword evidence="2" id="KW-0472">Membrane</keyword>
<feature type="transmembrane region" description="Helical" evidence="2">
    <location>
        <begin position="12"/>
        <end position="31"/>
    </location>
</feature>
<keyword evidence="2" id="KW-0812">Transmembrane</keyword>
<evidence type="ECO:0008006" key="5">
    <source>
        <dbReference type="Google" id="ProtNLM"/>
    </source>
</evidence>
<feature type="region of interest" description="Disordered" evidence="1">
    <location>
        <begin position="142"/>
        <end position="197"/>
    </location>
</feature>
<feature type="transmembrane region" description="Helical" evidence="2">
    <location>
        <begin position="51"/>
        <end position="73"/>
    </location>
</feature>
<feature type="compositionally biased region" description="Low complexity" evidence="1">
    <location>
        <begin position="158"/>
        <end position="181"/>
    </location>
</feature>
<evidence type="ECO:0000313" key="3">
    <source>
        <dbReference type="EMBL" id="MBF1351953.1"/>
    </source>
</evidence>
<keyword evidence="2" id="KW-1133">Transmembrane helix</keyword>
<gene>
    <name evidence="3" type="ORF">HXM71_02385</name>
</gene>
<accession>A0A930HCL5</accession>
<dbReference type="AlphaFoldDB" id="A0A930HCL5"/>
<proteinExistence type="predicted"/>
<sequence length="197" mass="20999">MTEQSIAKKGIILNSVLIIATVVAFIVIKITNSYLTSNFGLSGYYMEMFNLQRATLIGLFIVSLVVTICSAVLMTKNHGKNTGFILLIVGAVIAGILALLGLVLGIITWILCGVSITQFRKLQGESNFESNLDFGAVAELKKSSDNDNSTQAAPVQKAETVPAEQEAEAAPAEQEAEAVPVDVDYEVKSEDNSPSGD</sequence>
<dbReference type="Proteomes" id="UP000722050">
    <property type="component" value="Unassembled WGS sequence"/>
</dbReference>
<dbReference type="EMBL" id="JABZQH010000053">
    <property type="protein sequence ID" value="MBF1351953.1"/>
    <property type="molecule type" value="Genomic_DNA"/>
</dbReference>
<organism evidence="3 4">
    <name type="scientific">Mogibacterium diversum</name>
    <dbReference type="NCBI Taxonomy" id="114527"/>
    <lineage>
        <taxon>Bacteria</taxon>
        <taxon>Bacillati</taxon>
        <taxon>Bacillota</taxon>
        <taxon>Clostridia</taxon>
        <taxon>Peptostreptococcales</taxon>
        <taxon>Anaerovoracaceae</taxon>
        <taxon>Mogibacterium</taxon>
    </lineage>
</organism>
<feature type="transmembrane region" description="Helical" evidence="2">
    <location>
        <begin position="85"/>
        <end position="111"/>
    </location>
</feature>
<name>A0A930HCL5_9FIRM</name>